<dbReference type="EMBL" id="BAAALF010000079">
    <property type="protein sequence ID" value="GAA1247305.1"/>
    <property type="molecule type" value="Genomic_DNA"/>
</dbReference>
<dbReference type="Pfam" id="PF13473">
    <property type="entry name" value="Cupredoxin_1"/>
    <property type="match status" value="1"/>
</dbReference>
<gene>
    <name evidence="2" type="ORF">GCM10009665_42870</name>
</gene>
<sequence>MVVTIKNFAFTPADLTVAPGTVITVTNQDTTAHTLTATGKEFDTGTLEPGKSATITAPTTAGSYPFICTIHPFMKGTLTVS</sequence>
<feature type="domain" description="EfeO-type cupredoxin-like" evidence="1">
    <location>
        <begin position="2"/>
        <end position="80"/>
    </location>
</feature>
<evidence type="ECO:0000259" key="1">
    <source>
        <dbReference type="Pfam" id="PF13473"/>
    </source>
</evidence>
<evidence type="ECO:0000313" key="3">
    <source>
        <dbReference type="Proteomes" id="UP001500037"/>
    </source>
</evidence>
<organism evidence="2 3">
    <name type="scientific">Kitasatospora nipponensis</name>
    <dbReference type="NCBI Taxonomy" id="258049"/>
    <lineage>
        <taxon>Bacteria</taxon>
        <taxon>Bacillati</taxon>
        <taxon>Actinomycetota</taxon>
        <taxon>Actinomycetes</taxon>
        <taxon>Kitasatosporales</taxon>
        <taxon>Streptomycetaceae</taxon>
        <taxon>Kitasatospora</taxon>
    </lineage>
</organism>
<dbReference type="Gene3D" id="2.60.40.420">
    <property type="entry name" value="Cupredoxins - blue copper proteins"/>
    <property type="match status" value="1"/>
</dbReference>
<comment type="caution">
    <text evidence="2">The sequence shown here is derived from an EMBL/GenBank/DDBJ whole genome shotgun (WGS) entry which is preliminary data.</text>
</comment>
<dbReference type="SUPFAM" id="SSF49503">
    <property type="entry name" value="Cupredoxins"/>
    <property type="match status" value="1"/>
</dbReference>
<dbReference type="InterPro" id="IPR008972">
    <property type="entry name" value="Cupredoxin"/>
</dbReference>
<dbReference type="InterPro" id="IPR052721">
    <property type="entry name" value="ET_Amicyanin"/>
</dbReference>
<name>A0ABN1WE46_9ACTN</name>
<evidence type="ECO:0000313" key="2">
    <source>
        <dbReference type="EMBL" id="GAA1247305.1"/>
    </source>
</evidence>
<proteinExistence type="predicted"/>
<keyword evidence="3" id="KW-1185">Reference proteome</keyword>
<dbReference type="InterPro" id="IPR028096">
    <property type="entry name" value="EfeO_Cupredoxin"/>
</dbReference>
<dbReference type="PANTHER" id="PTHR36507">
    <property type="entry name" value="BLL1555 PROTEIN"/>
    <property type="match status" value="1"/>
</dbReference>
<protein>
    <recommendedName>
        <fullName evidence="1">EfeO-type cupredoxin-like domain-containing protein</fullName>
    </recommendedName>
</protein>
<dbReference type="Proteomes" id="UP001500037">
    <property type="component" value="Unassembled WGS sequence"/>
</dbReference>
<accession>A0ABN1WE46</accession>
<reference evidence="2 3" key="1">
    <citation type="journal article" date="2019" name="Int. J. Syst. Evol. Microbiol.">
        <title>The Global Catalogue of Microorganisms (GCM) 10K type strain sequencing project: providing services to taxonomists for standard genome sequencing and annotation.</title>
        <authorList>
            <consortium name="The Broad Institute Genomics Platform"/>
            <consortium name="The Broad Institute Genome Sequencing Center for Infectious Disease"/>
            <person name="Wu L."/>
            <person name="Ma J."/>
        </authorList>
    </citation>
    <scope>NUCLEOTIDE SEQUENCE [LARGE SCALE GENOMIC DNA]</scope>
    <source>
        <strain evidence="2 3">JCM 13004</strain>
    </source>
</reference>
<dbReference type="PANTHER" id="PTHR36507:SF1">
    <property type="entry name" value="BLL1555 PROTEIN"/>
    <property type="match status" value="1"/>
</dbReference>